<dbReference type="Gene3D" id="1.10.10.60">
    <property type="entry name" value="Homeodomain-like"/>
    <property type="match status" value="1"/>
</dbReference>
<dbReference type="PROSITE" id="PS50071">
    <property type="entry name" value="HOMEOBOX_2"/>
    <property type="match status" value="1"/>
</dbReference>
<name>A0ABP0FJH8_CLALP</name>
<proteinExistence type="inferred from homology"/>
<keyword evidence="4" id="KW-0805">Transcription regulation</keyword>
<dbReference type="CDD" id="cd00086">
    <property type="entry name" value="homeodomain"/>
    <property type="match status" value="1"/>
</dbReference>
<evidence type="ECO:0000313" key="14">
    <source>
        <dbReference type="Proteomes" id="UP001642483"/>
    </source>
</evidence>
<gene>
    <name evidence="13" type="ORF">CVLEPA_LOCUS8481</name>
</gene>
<evidence type="ECO:0000256" key="7">
    <source>
        <dbReference type="ARBA" id="ARBA00023163"/>
    </source>
</evidence>
<dbReference type="PROSITE" id="PS00032">
    <property type="entry name" value="ANTENNAPEDIA"/>
    <property type="match status" value="1"/>
</dbReference>
<dbReference type="InterPro" id="IPR020479">
    <property type="entry name" value="HD_metazoa"/>
</dbReference>
<comment type="similarity">
    <text evidence="2 11">Belongs to the Antp homeobox family.</text>
</comment>
<dbReference type="InterPro" id="IPR009057">
    <property type="entry name" value="Homeodomain-like_sf"/>
</dbReference>
<evidence type="ECO:0000256" key="2">
    <source>
        <dbReference type="ARBA" id="ARBA00009107"/>
    </source>
</evidence>
<dbReference type="InterPro" id="IPR001827">
    <property type="entry name" value="Homeobox_Antennapedia_CS"/>
</dbReference>
<feature type="DNA-binding region" description="Homeobox" evidence="9">
    <location>
        <begin position="145"/>
        <end position="204"/>
    </location>
</feature>
<dbReference type="SUPFAM" id="SSF46689">
    <property type="entry name" value="Homeodomain-like"/>
    <property type="match status" value="1"/>
</dbReference>
<dbReference type="InterPro" id="IPR050296">
    <property type="entry name" value="Antp_homeobox"/>
</dbReference>
<dbReference type="PANTHER" id="PTHR45659">
    <property type="entry name" value="HOMEOBOX PROTEIN HOX"/>
    <property type="match status" value="1"/>
</dbReference>
<keyword evidence="8 9" id="KW-0539">Nucleus</keyword>
<dbReference type="InterPro" id="IPR000047">
    <property type="entry name" value="HTH_motif"/>
</dbReference>
<dbReference type="SMART" id="SM00389">
    <property type="entry name" value="HOX"/>
    <property type="match status" value="1"/>
</dbReference>
<evidence type="ECO:0000256" key="10">
    <source>
        <dbReference type="RuleBase" id="RU000682"/>
    </source>
</evidence>
<sequence>MSVAGSAFGPITDVYQQGNLQHFQENCRYNERIPPSFNMMQPSEQKKSVDRPQIALRKYGKASKSINKIKLSRNASINSWIPCPNGTISANGLLNHFRIEDTTQEELFHGNCHNFQNSQQDGNDLSDNDCVAPLYPWMKQQGSHRRRGRQTYSRYQTLELEKEFHFNRYLTRRRRIEIAHTLGLSERQIKIWFQNRRMKWKKESKTLPCTDAEKPLSNSSNT</sequence>
<evidence type="ECO:0000256" key="4">
    <source>
        <dbReference type="ARBA" id="ARBA00023015"/>
    </source>
</evidence>
<accession>A0ABP0FJH8</accession>
<keyword evidence="5 9" id="KW-0238">DNA-binding</keyword>
<protein>
    <recommendedName>
        <fullName evidence="12">Homeobox domain-containing protein</fullName>
    </recommendedName>
</protein>
<dbReference type="InterPro" id="IPR017995">
    <property type="entry name" value="Homeobox_antennapedia"/>
</dbReference>
<comment type="subcellular location">
    <subcellularLocation>
        <location evidence="1 9 10">Nucleus</location>
    </subcellularLocation>
</comment>
<keyword evidence="7" id="KW-0804">Transcription</keyword>
<dbReference type="InterPro" id="IPR001356">
    <property type="entry name" value="HD"/>
</dbReference>
<evidence type="ECO:0000256" key="9">
    <source>
        <dbReference type="PROSITE-ProRule" id="PRU00108"/>
    </source>
</evidence>
<keyword evidence="3" id="KW-0217">Developmental protein</keyword>
<organism evidence="13 14">
    <name type="scientific">Clavelina lepadiformis</name>
    <name type="common">Light-bulb sea squirt</name>
    <name type="synonym">Ascidia lepadiformis</name>
    <dbReference type="NCBI Taxonomy" id="159417"/>
    <lineage>
        <taxon>Eukaryota</taxon>
        <taxon>Metazoa</taxon>
        <taxon>Chordata</taxon>
        <taxon>Tunicata</taxon>
        <taxon>Ascidiacea</taxon>
        <taxon>Aplousobranchia</taxon>
        <taxon>Clavelinidae</taxon>
        <taxon>Clavelina</taxon>
    </lineage>
</organism>
<dbReference type="InterPro" id="IPR017970">
    <property type="entry name" value="Homeobox_CS"/>
</dbReference>
<dbReference type="PRINTS" id="PR00024">
    <property type="entry name" value="HOMEOBOX"/>
</dbReference>
<evidence type="ECO:0000259" key="12">
    <source>
        <dbReference type="PROSITE" id="PS50071"/>
    </source>
</evidence>
<dbReference type="PRINTS" id="PR00031">
    <property type="entry name" value="HTHREPRESSR"/>
</dbReference>
<dbReference type="PROSITE" id="PS00027">
    <property type="entry name" value="HOMEOBOX_1"/>
    <property type="match status" value="1"/>
</dbReference>
<evidence type="ECO:0000256" key="11">
    <source>
        <dbReference type="RuleBase" id="RU004442"/>
    </source>
</evidence>
<dbReference type="Proteomes" id="UP001642483">
    <property type="component" value="Unassembled WGS sequence"/>
</dbReference>
<evidence type="ECO:0000256" key="3">
    <source>
        <dbReference type="ARBA" id="ARBA00022473"/>
    </source>
</evidence>
<evidence type="ECO:0000313" key="13">
    <source>
        <dbReference type="EMBL" id="CAK8678562.1"/>
    </source>
</evidence>
<evidence type="ECO:0000256" key="6">
    <source>
        <dbReference type="ARBA" id="ARBA00023155"/>
    </source>
</evidence>
<reference evidence="13 14" key="1">
    <citation type="submission" date="2024-02" db="EMBL/GenBank/DDBJ databases">
        <authorList>
            <person name="Daric V."/>
            <person name="Darras S."/>
        </authorList>
    </citation>
    <scope>NUCLEOTIDE SEQUENCE [LARGE SCALE GENOMIC DNA]</scope>
</reference>
<dbReference type="Pfam" id="PF00046">
    <property type="entry name" value="Homeodomain"/>
    <property type="match status" value="1"/>
</dbReference>
<comment type="caution">
    <text evidence="13">The sequence shown here is derived from an EMBL/GenBank/DDBJ whole genome shotgun (WGS) entry which is preliminary data.</text>
</comment>
<evidence type="ECO:0000256" key="8">
    <source>
        <dbReference type="ARBA" id="ARBA00023242"/>
    </source>
</evidence>
<evidence type="ECO:0000256" key="5">
    <source>
        <dbReference type="ARBA" id="ARBA00023125"/>
    </source>
</evidence>
<evidence type="ECO:0000256" key="1">
    <source>
        <dbReference type="ARBA" id="ARBA00004123"/>
    </source>
</evidence>
<dbReference type="EMBL" id="CAWYQH010000057">
    <property type="protein sequence ID" value="CAK8678562.1"/>
    <property type="molecule type" value="Genomic_DNA"/>
</dbReference>
<feature type="domain" description="Homeobox" evidence="12">
    <location>
        <begin position="143"/>
        <end position="203"/>
    </location>
</feature>
<keyword evidence="14" id="KW-1185">Reference proteome</keyword>
<dbReference type="PRINTS" id="PR00025">
    <property type="entry name" value="ANTENNAPEDIA"/>
</dbReference>
<keyword evidence="6 9" id="KW-0371">Homeobox</keyword>
<dbReference type="PANTHER" id="PTHR45659:SF4">
    <property type="entry name" value="HOMEOBOX PROTEIN ABDOMINAL-A"/>
    <property type="match status" value="1"/>
</dbReference>